<proteinExistence type="predicted"/>
<dbReference type="STRING" id="43265.A0A545UNK0"/>
<dbReference type="AlphaFoldDB" id="A0A545UNK0"/>
<keyword evidence="2" id="KW-1185">Reference proteome</keyword>
<dbReference type="FunFam" id="3.50.50.60:FF:000220">
    <property type="entry name" value="UDP-galactopyranose mutase"/>
    <property type="match status" value="1"/>
</dbReference>
<comment type="caution">
    <text evidence="1">The sequence shown here is derived from an EMBL/GenBank/DDBJ whole genome shotgun (WGS) entry which is preliminary data.</text>
</comment>
<evidence type="ECO:0000313" key="1">
    <source>
        <dbReference type="EMBL" id="TQV91048.1"/>
    </source>
</evidence>
<dbReference type="Gene3D" id="3.50.50.60">
    <property type="entry name" value="FAD/NAD(P)-binding domain"/>
    <property type="match status" value="1"/>
</dbReference>
<accession>A0A545UNK0</accession>
<dbReference type="OrthoDB" id="38045at2759"/>
<gene>
    <name evidence="1" type="ORF">IF1G_10283</name>
</gene>
<dbReference type="Pfam" id="PF13450">
    <property type="entry name" value="NAD_binding_8"/>
    <property type="match status" value="1"/>
</dbReference>
<dbReference type="InterPro" id="IPR036188">
    <property type="entry name" value="FAD/NAD-bd_sf"/>
</dbReference>
<name>A0A545UNK0_9HYPO</name>
<organism evidence="1 2">
    <name type="scientific">Cordyceps javanica</name>
    <dbReference type="NCBI Taxonomy" id="43265"/>
    <lineage>
        <taxon>Eukaryota</taxon>
        <taxon>Fungi</taxon>
        <taxon>Dikarya</taxon>
        <taxon>Ascomycota</taxon>
        <taxon>Pezizomycotina</taxon>
        <taxon>Sordariomycetes</taxon>
        <taxon>Hypocreomycetidae</taxon>
        <taxon>Hypocreales</taxon>
        <taxon>Cordycipitaceae</taxon>
        <taxon>Cordyceps</taxon>
    </lineage>
</organism>
<dbReference type="EMBL" id="SPUK01000021">
    <property type="protein sequence ID" value="TQV91048.1"/>
    <property type="molecule type" value="Genomic_DNA"/>
</dbReference>
<reference evidence="1 2" key="1">
    <citation type="journal article" date="2019" name="Appl. Microbiol. Biotechnol.">
        <title>Genome sequence of Isaria javanica and comparative genome analysis insights into family S53 peptidase evolution in fungal entomopathogens.</title>
        <authorList>
            <person name="Lin R."/>
            <person name="Zhang X."/>
            <person name="Xin B."/>
            <person name="Zou M."/>
            <person name="Gao Y."/>
            <person name="Qin F."/>
            <person name="Hu Q."/>
            <person name="Xie B."/>
            <person name="Cheng X."/>
        </authorList>
    </citation>
    <scope>NUCLEOTIDE SEQUENCE [LARGE SCALE GENOMIC DNA]</scope>
    <source>
        <strain evidence="1 2">IJ1G</strain>
    </source>
</reference>
<dbReference type="Proteomes" id="UP000315783">
    <property type="component" value="Unassembled WGS sequence"/>
</dbReference>
<dbReference type="PANTHER" id="PTHR43734">
    <property type="entry name" value="PHYTOENE DESATURASE"/>
    <property type="match status" value="1"/>
</dbReference>
<dbReference type="SUPFAM" id="SSF51971">
    <property type="entry name" value="Nucleotide-binding domain"/>
    <property type="match status" value="1"/>
</dbReference>
<evidence type="ECO:0000313" key="2">
    <source>
        <dbReference type="Proteomes" id="UP000315783"/>
    </source>
</evidence>
<dbReference type="PANTHER" id="PTHR43734:SF4">
    <property type="entry name" value="AMINE OXIDASE DOMAIN-CONTAINING PROTEIN"/>
    <property type="match status" value="1"/>
</dbReference>
<sequence>MSNSITVDTLVIGAGPTGMAAWELPNDSSTWQNNESWLLVDSNPVPGGLASTDVTPEGFLFDVGGHVVFSHYKYFDDALNEALPSPHDWLEHQRVCYVRFRGQWVPYPFQNNIAALEREEQALCMEGLIDAALEARVRSPTDKPANFDEWNQRNVGRRLTDIFMRPYNFKVWAVPTTEMNASWVGERVANPDVKLLARNVILGKVAPAWGPNATFRFPAKAGTGGIWIAVANTLPAERTRFGEQGSVTEIDADAKSVQLKDGTLVKYNNLVNTMALDTLASCMRDAKLAELCKPLFHSSTNVIGVGIRGARPDRIGDKCWLYFVADDCPFYRATIFSNYSPNNQPDASTRLATLRLAGGGGGGGGKPETSEPRPGPYWSIMLEVSESARKPVNQQTLVDECIAQLIANDMVSADDEIVSIYKRRFEHGYPTPTLERDGALAEVLPYLRSKDIFSRGRFGAWTYEVSNQDHSFMQGVEAIDHIYNGGAELTLNYPDFVNRRINSERRLPGFRD</sequence>
<protein>
    <submittedName>
        <fullName evidence="1">UDP-galactopyranose mutase</fullName>
    </submittedName>
</protein>